<dbReference type="InterPro" id="IPR007481">
    <property type="entry name" value="SspB"/>
</dbReference>
<dbReference type="EMBL" id="CP080544">
    <property type="protein sequence ID" value="QYR52553.1"/>
    <property type="molecule type" value="Genomic_DNA"/>
</dbReference>
<organism evidence="2 3">
    <name type="scientific">Lysobacter soyae</name>
    <dbReference type="NCBI Taxonomy" id="2764185"/>
    <lineage>
        <taxon>Bacteria</taxon>
        <taxon>Pseudomonadati</taxon>
        <taxon>Pseudomonadota</taxon>
        <taxon>Gammaproteobacteria</taxon>
        <taxon>Lysobacterales</taxon>
        <taxon>Lysobacteraceae</taxon>
        <taxon>Lysobacter</taxon>
    </lineage>
</organism>
<keyword evidence="2" id="KW-0645">Protease</keyword>
<feature type="region of interest" description="Disordered" evidence="1">
    <location>
        <begin position="100"/>
        <end position="154"/>
    </location>
</feature>
<dbReference type="Proteomes" id="UP000824755">
    <property type="component" value="Chromosome"/>
</dbReference>
<dbReference type="InterPro" id="IPR036760">
    <property type="entry name" value="SspB-like_sf"/>
</dbReference>
<dbReference type="Pfam" id="PF04386">
    <property type="entry name" value="SspB"/>
    <property type="match status" value="1"/>
</dbReference>
<dbReference type="PIRSF" id="PIRSF005276">
    <property type="entry name" value="SspB"/>
    <property type="match status" value="1"/>
</dbReference>
<sequence length="154" mass="16244">MTPQRPYLVRAMVAWIVDNGMTPHLLVDATQPNVHIPPGTAQDGKVVLNIAARATQGLDLGDDAITFSARFNGVSQSLYLPMAAVLAVYARETGAGMGMPPEPAYSNEPPAITAADIARSESIDESSVTASETDTPPDDTPPAPKRGAHLRIVK</sequence>
<evidence type="ECO:0000313" key="2">
    <source>
        <dbReference type="EMBL" id="QYR52553.1"/>
    </source>
</evidence>
<dbReference type="GO" id="GO:0006508">
    <property type="term" value="P:proteolysis"/>
    <property type="evidence" value="ECO:0007669"/>
    <property type="project" value="UniProtKB-KW"/>
</dbReference>
<keyword evidence="3" id="KW-1185">Reference proteome</keyword>
<name>A0ABX8WQ07_9GAMM</name>
<accession>A0ABX8WQ07</accession>
<evidence type="ECO:0000313" key="3">
    <source>
        <dbReference type="Proteomes" id="UP000824755"/>
    </source>
</evidence>
<protein>
    <submittedName>
        <fullName evidence="2">ClpXP protease specificity-enhancing factor</fullName>
    </submittedName>
</protein>
<reference evidence="2 3" key="1">
    <citation type="submission" date="2021-08" db="EMBL/GenBank/DDBJ databases">
        <title>Lysobacter sp. strain CJ11 Genome sequencing and assembly.</title>
        <authorList>
            <person name="Kim I."/>
        </authorList>
    </citation>
    <scope>NUCLEOTIDE SEQUENCE [LARGE SCALE GENOMIC DNA]</scope>
    <source>
        <strain evidence="2 3">CJ11</strain>
    </source>
</reference>
<dbReference type="Gene3D" id="2.30.30.220">
    <property type="entry name" value="SspB-like"/>
    <property type="match status" value="1"/>
</dbReference>
<dbReference type="RefSeq" id="WP_220379338.1">
    <property type="nucleotide sequence ID" value="NZ_CP080544.1"/>
</dbReference>
<dbReference type="PANTHER" id="PTHR37486:SF1">
    <property type="entry name" value="STRINGENT STARVATION PROTEIN B"/>
    <property type="match status" value="1"/>
</dbReference>
<keyword evidence="2" id="KW-0378">Hydrolase</keyword>
<dbReference type="GO" id="GO:0008233">
    <property type="term" value="F:peptidase activity"/>
    <property type="evidence" value="ECO:0007669"/>
    <property type="project" value="UniProtKB-KW"/>
</dbReference>
<proteinExistence type="predicted"/>
<evidence type="ECO:0000256" key="1">
    <source>
        <dbReference type="SAM" id="MobiDB-lite"/>
    </source>
</evidence>
<dbReference type="SUPFAM" id="SSF101738">
    <property type="entry name" value="SspB-like"/>
    <property type="match status" value="1"/>
</dbReference>
<gene>
    <name evidence="2" type="ORF">H8L67_08125</name>
</gene>
<dbReference type="PANTHER" id="PTHR37486">
    <property type="entry name" value="STRINGENT STARVATION PROTEIN B"/>
    <property type="match status" value="1"/>
</dbReference>
<dbReference type="NCBIfam" id="NF008769">
    <property type="entry name" value="PRK11798.2-5"/>
    <property type="match status" value="1"/>
</dbReference>